<dbReference type="RefSeq" id="WP_045274070.1">
    <property type="nucleotide sequence ID" value="NZ_BAAAUP010000002.1"/>
</dbReference>
<protein>
    <submittedName>
        <fullName evidence="1">Uncharacterized protein</fullName>
    </submittedName>
</protein>
<comment type="caution">
    <text evidence="1">The sequence shown here is derived from an EMBL/GenBank/DDBJ whole genome shotgun (WGS) entry which is preliminary data.</text>
</comment>
<sequence length="86" mass="9462">MLSLVTAAEQQYRHESVVRDRELALLAAIRERRAFESIAATDRQLAAHSYARPVHAAPPRRRAVWARPIGLTADGLEVCAPNCATA</sequence>
<dbReference type="Proteomes" id="UP000033956">
    <property type="component" value="Unassembled WGS sequence"/>
</dbReference>
<dbReference type="AlphaFoldDB" id="A0A0M2HGL3"/>
<gene>
    <name evidence="1" type="ORF">RS81_00053</name>
</gene>
<keyword evidence="2" id="KW-1185">Reference proteome</keyword>
<dbReference type="PATRIC" id="fig|92835.4.peg.56"/>
<evidence type="ECO:0000313" key="2">
    <source>
        <dbReference type="Proteomes" id="UP000033956"/>
    </source>
</evidence>
<proteinExistence type="predicted"/>
<accession>A0A0M2HGL3</accession>
<dbReference type="EMBL" id="JYIZ01000013">
    <property type="protein sequence ID" value="KJL45801.1"/>
    <property type="molecule type" value="Genomic_DNA"/>
</dbReference>
<name>A0A0M2HGL3_9MICO</name>
<reference evidence="1 2" key="1">
    <citation type="submission" date="2015-02" db="EMBL/GenBank/DDBJ databases">
        <title>Draft genome sequences of ten Microbacterium spp. with emphasis on heavy metal contaminated environments.</title>
        <authorList>
            <person name="Corretto E."/>
        </authorList>
    </citation>
    <scope>NUCLEOTIDE SEQUENCE [LARGE SCALE GENOMIC DNA]</scope>
    <source>
        <strain evidence="1 2">DSM 12510</strain>
    </source>
</reference>
<evidence type="ECO:0000313" key="1">
    <source>
        <dbReference type="EMBL" id="KJL45801.1"/>
    </source>
</evidence>
<organism evidence="1 2">
    <name type="scientific">Microbacterium terrae</name>
    <dbReference type="NCBI Taxonomy" id="69369"/>
    <lineage>
        <taxon>Bacteria</taxon>
        <taxon>Bacillati</taxon>
        <taxon>Actinomycetota</taxon>
        <taxon>Actinomycetes</taxon>
        <taxon>Micrococcales</taxon>
        <taxon>Microbacteriaceae</taxon>
        <taxon>Microbacterium</taxon>
    </lineage>
</organism>